<keyword evidence="3 8" id="KW-1134">Transmembrane beta strand</keyword>
<dbReference type="GO" id="GO:0009279">
    <property type="term" value="C:cell outer membrane"/>
    <property type="evidence" value="ECO:0007669"/>
    <property type="project" value="UniProtKB-SubCell"/>
</dbReference>
<feature type="domain" description="TonB-dependent receptor plug" evidence="11">
    <location>
        <begin position="219"/>
        <end position="326"/>
    </location>
</feature>
<dbReference type="InterPro" id="IPR037066">
    <property type="entry name" value="Plug_dom_sf"/>
</dbReference>
<evidence type="ECO:0000259" key="11">
    <source>
        <dbReference type="Pfam" id="PF07715"/>
    </source>
</evidence>
<dbReference type="Gene3D" id="2.40.170.20">
    <property type="entry name" value="TonB-dependent receptor, beta-barrel domain"/>
    <property type="match status" value="1"/>
</dbReference>
<evidence type="ECO:0000256" key="8">
    <source>
        <dbReference type="PROSITE-ProRule" id="PRU01360"/>
    </source>
</evidence>
<dbReference type="Pfam" id="PF00593">
    <property type="entry name" value="TonB_dep_Rec_b-barrel"/>
    <property type="match status" value="1"/>
</dbReference>
<organism evidence="12 13">
    <name type="scientific">Mariniphaga sediminis</name>
    <dbReference type="NCBI Taxonomy" id="1628158"/>
    <lineage>
        <taxon>Bacteria</taxon>
        <taxon>Pseudomonadati</taxon>
        <taxon>Bacteroidota</taxon>
        <taxon>Bacteroidia</taxon>
        <taxon>Marinilabiliales</taxon>
        <taxon>Prolixibacteraceae</taxon>
        <taxon>Mariniphaga</taxon>
    </lineage>
</organism>
<dbReference type="Gene3D" id="2.170.130.10">
    <property type="entry name" value="TonB-dependent receptor, plug domain"/>
    <property type="match status" value="1"/>
</dbReference>
<keyword evidence="4 8" id="KW-0812">Transmembrane</keyword>
<dbReference type="AlphaFoldDB" id="A0A399D128"/>
<keyword evidence="6 8" id="KW-0472">Membrane</keyword>
<feature type="domain" description="TonB-dependent receptor-like beta-barrel" evidence="10">
    <location>
        <begin position="526"/>
        <end position="1054"/>
    </location>
</feature>
<evidence type="ECO:0000256" key="3">
    <source>
        <dbReference type="ARBA" id="ARBA00022452"/>
    </source>
</evidence>
<keyword evidence="5 9" id="KW-0798">TonB box</keyword>
<dbReference type="InterPro" id="IPR023997">
    <property type="entry name" value="TonB-dep_OMP_SusC/RagA_CS"/>
</dbReference>
<dbReference type="InterPro" id="IPR008969">
    <property type="entry name" value="CarboxyPept-like_regulatory"/>
</dbReference>
<dbReference type="OrthoDB" id="1109192at2"/>
<evidence type="ECO:0000313" key="13">
    <source>
        <dbReference type="Proteomes" id="UP000266441"/>
    </source>
</evidence>
<dbReference type="Gene3D" id="2.60.40.1120">
    <property type="entry name" value="Carboxypeptidase-like, regulatory domain"/>
    <property type="match status" value="1"/>
</dbReference>
<dbReference type="SUPFAM" id="SSF49464">
    <property type="entry name" value="Carboxypeptidase regulatory domain-like"/>
    <property type="match status" value="1"/>
</dbReference>
<dbReference type="SUPFAM" id="SSF56935">
    <property type="entry name" value="Porins"/>
    <property type="match status" value="1"/>
</dbReference>
<keyword evidence="2 8" id="KW-0813">Transport</keyword>
<accession>A0A399D128</accession>
<evidence type="ECO:0000256" key="5">
    <source>
        <dbReference type="ARBA" id="ARBA00023077"/>
    </source>
</evidence>
<dbReference type="InterPro" id="IPR000531">
    <property type="entry name" value="Beta-barrel_TonB"/>
</dbReference>
<evidence type="ECO:0000256" key="4">
    <source>
        <dbReference type="ARBA" id="ARBA00022692"/>
    </source>
</evidence>
<dbReference type="InterPro" id="IPR023996">
    <property type="entry name" value="TonB-dep_OMP_SusC/RagA"/>
</dbReference>
<evidence type="ECO:0000256" key="9">
    <source>
        <dbReference type="RuleBase" id="RU003357"/>
    </source>
</evidence>
<dbReference type="Proteomes" id="UP000266441">
    <property type="component" value="Unassembled WGS sequence"/>
</dbReference>
<dbReference type="FunFam" id="2.170.130.10:FF:000008">
    <property type="entry name" value="SusC/RagA family TonB-linked outer membrane protein"/>
    <property type="match status" value="1"/>
</dbReference>
<evidence type="ECO:0000313" key="12">
    <source>
        <dbReference type="EMBL" id="RIH64898.1"/>
    </source>
</evidence>
<keyword evidence="7 8" id="KW-0998">Cell outer membrane</keyword>
<proteinExistence type="inferred from homology"/>
<evidence type="ECO:0000256" key="1">
    <source>
        <dbReference type="ARBA" id="ARBA00004571"/>
    </source>
</evidence>
<dbReference type="NCBIfam" id="TIGR04057">
    <property type="entry name" value="SusC_RagA_signa"/>
    <property type="match status" value="1"/>
</dbReference>
<name>A0A399D128_9BACT</name>
<protein>
    <submittedName>
        <fullName evidence="12">SusC/RagA family TonB-linked outer membrane protein</fullName>
    </submittedName>
</protein>
<dbReference type="InterPro" id="IPR039426">
    <property type="entry name" value="TonB-dep_rcpt-like"/>
</dbReference>
<dbReference type="InterPro" id="IPR036942">
    <property type="entry name" value="Beta-barrel_TonB_sf"/>
</dbReference>
<reference evidence="12 13" key="1">
    <citation type="journal article" date="2015" name="Int. J. Syst. Evol. Microbiol.">
        <title>Mariniphaga sediminis sp. nov., isolated from coastal sediment.</title>
        <authorList>
            <person name="Wang F.Q."/>
            <person name="Shen Q.Y."/>
            <person name="Chen G.J."/>
            <person name="Du Z.J."/>
        </authorList>
    </citation>
    <scope>NUCLEOTIDE SEQUENCE [LARGE SCALE GENOMIC DNA]</scope>
    <source>
        <strain evidence="12 13">SY21</strain>
    </source>
</reference>
<dbReference type="PROSITE" id="PS52016">
    <property type="entry name" value="TONB_DEPENDENT_REC_3"/>
    <property type="match status" value="1"/>
</dbReference>
<comment type="similarity">
    <text evidence="8 9">Belongs to the TonB-dependent receptor family.</text>
</comment>
<evidence type="ECO:0000259" key="10">
    <source>
        <dbReference type="Pfam" id="PF00593"/>
    </source>
</evidence>
<evidence type="ECO:0000256" key="2">
    <source>
        <dbReference type="ARBA" id="ARBA00022448"/>
    </source>
</evidence>
<gene>
    <name evidence="12" type="ORF">D1164_12730</name>
</gene>
<dbReference type="Pfam" id="PF07715">
    <property type="entry name" value="Plug"/>
    <property type="match status" value="1"/>
</dbReference>
<dbReference type="EMBL" id="QWET01000008">
    <property type="protein sequence ID" value="RIH64898.1"/>
    <property type="molecule type" value="Genomic_DNA"/>
</dbReference>
<dbReference type="Pfam" id="PF13715">
    <property type="entry name" value="CarbopepD_reg_2"/>
    <property type="match status" value="1"/>
</dbReference>
<comment type="subcellular location">
    <subcellularLocation>
        <location evidence="1 8">Cell outer membrane</location>
        <topology evidence="1 8">Multi-pass membrane protein</topology>
    </subcellularLocation>
</comment>
<comment type="caution">
    <text evidence="12">The sequence shown here is derived from an EMBL/GenBank/DDBJ whole genome shotgun (WGS) entry which is preliminary data.</text>
</comment>
<dbReference type="FunFam" id="2.60.40.1120:FF:000003">
    <property type="entry name" value="Outer membrane protein Omp121"/>
    <property type="match status" value="1"/>
</dbReference>
<evidence type="ECO:0000256" key="6">
    <source>
        <dbReference type="ARBA" id="ARBA00023136"/>
    </source>
</evidence>
<evidence type="ECO:0000256" key="7">
    <source>
        <dbReference type="ARBA" id="ARBA00023237"/>
    </source>
</evidence>
<sequence length="1091" mass="122861">MKKKLTRGGICSPSLRHLILKMKLSAFIFFFVIYQSMAGSLLAQGKFSLELKNTTVEQILLKLEKQSKLGFIYNKDLVDVGMKIDIDVQEATVDEILKLLFPNDNVTFYRVNNQIVISPKFIVDQQQKSVSGKVTDSGGQPLPGVTVVVKGTTQGTVTNADGEYSLASISEEDILQFSFVGMKTQEIPVGNRTTINTKMEEDAIGIEEVIAVGYGTQKKSDLTGSIASVKISDLQERPAVSLIEKMQGKATGVDIVQNSGTPGSIPTIRIRGNRSFSASNDPLYVVDGIPLEGGINDINPNDIVSIEILKDAASCAIYGSRGANGVILVTTKRGSASKATISYNTYYGFTQISRMVDMMNAEEFAEYRREAYRATNSYIDDEHLFETVQLENLRNGISYDYPDMIFSQGYKTDQQLSFSGGNEKTQFALSAGYYDEKGTIKNMYYKRYTLRLNLDHRFNKWFKVGTSTLLTRSLNDVGTTAAIESALLNSPIGQAFDPETGEPFFLPTTDGQLSNPLFDIESENFTDEYKINRVFSSVYAEIDFLKYLNYRLNFGVDNRDQRRGLFRGTYTDSNLGGASDATVENMGKFTYTLENILKFSKNFDQNHQVDFTLMQSLQSFSEEYYGFSVNDLPYETQKFYNMNTGSTVLGVDSQLEEWKMASFMGRINYDYNGKYLIQATLRADGSSRLSKGKKWGYFPSGALGWRIINEPWMQDLPFISNLKLRASYGVTGNTAINPYQTQGALAQTVYDWDGSPGYGYALNDIPNPDLRWESTATIDAGIDFGILKGRINGSVDYYNAKTSDLLMLRQLPITSGYSSVLENVGSTRNKGIEINLNTIILENPKGINWKMDINWFANKEEILELYDGKKDDVGNNWFIGHPLSVFYDYKKIGIWQSHEEEEATSYGFYPGEIKIKDQEPNGVIDSDDRVIRGSSVPKWNAGITNRFEFKGLDLSCFVFIRHGSTIYSRFHHEFNSLAGRYNNLDVDYWTPDNPTNAYPRPNQNQNYARYDSSNNYFDGSFVKIRNITLGYTLSKKLIEAVKMSNARIYITADNPFMFTKYEGWDPENDKGILYYDVPNSKAIVFGLNVNF</sequence>
<keyword evidence="13" id="KW-1185">Reference proteome</keyword>
<dbReference type="NCBIfam" id="TIGR04056">
    <property type="entry name" value="OMP_RagA_SusC"/>
    <property type="match status" value="1"/>
</dbReference>
<dbReference type="InterPro" id="IPR012910">
    <property type="entry name" value="Plug_dom"/>
</dbReference>